<organism evidence="2 3">
    <name type="scientific">Clarias magur</name>
    <name type="common">Asian catfish</name>
    <name type="synonym">Macropteronotus magur</name>
    <dbReference type="NCBI Taxonomy" id="1594786"/>
    <lineage>
        <taxon>Eukaryota</taxon>
        <taxon>Metazoa</taxon>
        <taxon>Chordata</taxon>
        <taxon>Craniata</taxon>
        <taxon>Vertebrata</taxon>
        <taxon>Euteleostomi</taxon>
        <taxon>Actinopterygii</taxon>
        <taxon>Neopterygii</taxon>
        <taxon>Teleostei</taxon>
        <taxon>Ostariophysi</taxon>
        <taxon>Siluriformes</taxon>
        <taxon>Clariidae</taxon>
        <taxon>Clarias</taxon>
    </lineage>
</organism>
<evidence type="ECO:0000313" key="2">
    <source>
        <dbReference type="EMBL" id="KAF5896907.1"/>
    </source>
</evidence>
<feature type="non-terminal residue" evidence="2">
    <location>
        <position position="1"/>
    </location>
</feature>
<keyword evidence="3" id="KW-1185">Reference proteome</keyword>
<name>A0A8J4UG20_CLAMG</name>
<keyword evidence="1" id="KW-1133">Transmembrane helix</keyword>
<gene>
    <name evidence="2" type="ORF">DAT39_013347</name>
</gene>
<accession>A0A8J4UG20</accession>
<comment type="caution">
    <text evidence="2">The sequence shown here is derived from an EMBL/GenBank/DDBJ whole genome shotgun (WGS) entry which is preliminary data.</text>
</comment>
<evidence type="ECO:0000313" key="3">
    <source>
        <dbReference type="Proteomes" id="UP000727407"/>
    </source>
</evidence>
<dbReference type="AlphaFoldDB" id="A0A8J4UG20"/>
<proteinExistence type="predicted"/>
<keyword evidence="1" id="KW-0812">Transmembrane</keyword>
<dbReference type="Proteomes" id="UP000727407">
    <property type="component" value="Unassembled WGS sequence"/>
</dbReference>
<feature type="transmembrane region" description="Helical" evidence="1">
    <location>
        <begin position="34"/>
        <end position="55"/>
    </location>
</feature>
<dbReference type="EMBL" id="QNUK01000255">
    <property type="protein sequence ID" value="KAF5896907.1"/>
    <property type="molecule type" value="Genomic_DNA"/>
</dbReference>
<protein>
    <submittedName>
        <fullName evidence="2">Uncharacterized protein</fullName>
    </submittedName>
</protein>
<sequence length="58" mass="6472">GLGKKESCAKGYAKGIFIYQMGMSSNNGVCHYHIHLNVMTFHTMFLGAVLVFYLAQRS</sequence>
<evidence type="ECO:0000256" key="1">
    <source>
        <dbReference type="SAM" id="Phobius"/>
    </source>
</evidence>
<keyword evidence="1" id="KW-0472">Membrane</keyword>
<reference evidence="2" key="1">
    <citation type="submission" date="2020-07" db="EMBL/GenBank/DDBJ databases">
        <title>Clarias magur genome sequencing, assembly and annotation.</title>
        <authorList>
            <person name="Kushwaha B."/>
            <person name="Kumar R."/>
            <person name="Das P."/>
            <person name="Joshi C.G."/>
            <person name="Kumar D."/>
            <person name="Nagpure N.S."/>
            <person name="Pandey M."/>
            <person name="Agarwal S."/>
            <person name="Srivastava S."/>
            <person name="Singh M."/>
            <person name="Sahoo L."/>
            <person name="Jayasankar P."/>
            <person name="Meher P.K."/>
            <person name="Koringa P.G."/>
            <person name="Iquebal M.A."/>
            <person name="Das S.P."/>
            <person name="Bit A."/>
            <person name="Patnaik S."/>
            <person name="Patel N."/>
            <person name="Shah T.M."/>
            <person name="Hinsu A."/>
            <person name="Jena J.K."/>
        </authorList>
    </citation>
    <scope>NUCLEOTIDE SEQUENCE</scope>
    <source>
        <strain evidence="2">CIFAMagur01</strain>
        <tissue evidence="2">Testis</tissue>
    </source>
</reference>